<dbReference type="Pfam" id="PF00440">
    <property type="entry name" value="TetR_N"/>
    <property type="match status" value="1"/>
</dbReference>
<dbReference type="InterPro" id="IPR009057">
    <property type="entry name" value="Homeodomain-like_sf"/>
</dbReference>
<organism evidence="7 8">
    <name type="scientific">Croceicoccus marinus</name>
    <dbReference type="NCBI Taxonomy" id="450378"/>
    <lineage>
        <taxon>Bacteria</taxon>
        <taxon>Pseudomonadati</taxon>
        <taxon>Pseudomonadota</taxon>
        <taxon>Alphaproteobacteria</taxon>
        <taxon>Sphingomonadales</taxon>
        <taxon>Erythrobacteraceae</taxon>
        <taxon>Croceicoccus</taxon>
    </lineage>
</organism>
<evidence type="ECO:0000313" key="7">
    <source>
        <dbReference type="EMBL" id="QNE07428.1"/>
    </source>
</evidence>
<dbReference type="PANTHER" id="PTHR30055:SF234">
    <property type="entry name" value="HTH-TYPE TRANSCRIPTIONAL REGULATOR BETI"/>
    <property type="match status" value="1"/>
</dbReference>
<dbReference type="EMBL" id="CP060053">
    <property type="protein sequence ID" value="QNE07428.1"/>
    <property type="molecule type" value="Genomic_DNA"/>
</dbReference>
<dbReference type="Proteomes" id="UP000515297">
    <property type="component" value="Plasmid plas1"/>
</dbReference>
<keyword evidence="3" id="KW-0804">Transcription</keyword>
<dbReference type="Gene3D" id="1.10.357.10">
    <property type="entry name" value="Tetracycline Repressor, domain 2"/>
    <property type="match status" value="1"/>
</dbReference>
<sequence>MNEPHNNAPDASGSDAAPDADGADAPGSEVHLTRKGGSRRVPKRYTSPAMAERRQRIIDCAHRLLGEAGEQGLTIARLCREAGVAPRTIYRLFTDKDGVIFATVADRMREVRGHIARQNRTYTLDTVFEELDWMVCEMERDTEYARVAIGFNFSLNPRRAEIRELRSVAYNRFRNWLDLEIAAGHTRGDLDLERVAQRHVVGEFLVYRRWAIGMTDSDECRMELRCSFLQSAAIVLTGEPQERALRLLGEIHGRLGMSDIGARASTNRAQRDAGEDFEGRA</sequence>
<dbReference type="PANTHER" id="PTHR30055">
    <property type="entry name" value="HTH-TYPE TRANSCRIPTIONAL REGULATOR RUTR"/>
    <property type="match status" value="1"/>
</dbReference>
<evidence type="ECO:0000256" key="2">
    <source>
        <dbReference type="ARBA" id="ARBA00023125"/>
    </source>
</evidence>
<feature type="compositionally biased region" description="Low complexity" evidence="5">
    <location>
        <begin position="8"/>
        <end position="28"/>
    </location>
</feature>
<feature type="region of interest" description="Disordered" evidence="5">
    <location>
        <begin position="1"/>
        <end position="50"/>
    </location>
</feature>
<accession>A0A7G6W0B3</accession>
<dbReference type="AlphaFoldDB" id="A0A7G6W0B3"/>
<dbReference type="InterPro" id="IPR050109">
    <property type="entry name" value="HTH-type_TetR-like_transc_reg"/>
</dbReference>
<gene>
    <name evidence="7" type="ORF">H4O24_16235</name>
</gene>
<dbReference type="GO" id="GO:0003700">
    <property type="term" value="F:DNA-binding transcription factor activity"/>
    <property type="evidence" value="ECO:0007669"/>
    <property type="project" value="TreeGrafter"/>
</dbReference>
<keyword evidence="2 4" id="KW-0238">DNA-binding</keyword>
<evidence type="ECO:0000256" key="1">
    <source>
        <dbReference type="ARBA" id="ARBA00023015"/>
    </source>
</evidence>
<evidence type="ECO:0000256" key="4">
    <source>
        <dbReference type="PROSITE-ProRule" id="PRU00335"/>
    </source>
</evidence>
<feature type="DNA-binding region" description="H-T-H motif" evidence="4">
    <location>
        <begin position="74"/>
        <end position="93"/>
    </location>
</feature>
<keyword evidence="1" id="KW-0805">Transcription regulation</keyword>
<feature type="compositionally biased region" description="Basic residues" evidence="5">
    <location>
        <begin position="33"/>
        <end position="43"/>
    </location>
</feature>
<evidence type="ECO:0000256" key="5">
    <source>
        <dbReference type="SAM" id="MobiDB-lite"/>
    </source>
</evidence>
<evidence type="ECO:0000313" key="8">
    <source>
        <dbReference type="Proteomes" id="UP000515297"/>
    </source>
</evidence>
<evidence type="ECO:0000259" key="6">
    <source>
        <dbReference type="PROSITE" id="PS50977"/>
    </source>
</evidence>
<dbReference type="RefSeq" id="WP_083988131.1">
    <property type="nucleotide sequence ID" value="NZ_CP019603.1"/>
</dbReference>
<name>A0A7G6W0B3_9SPHN</name>
<protein>
    <submittedName>
        <fullName evidence="7">TetR/AcrR family transcriptional regulator</fullName>
    </submittedName>
</protein>
<reference evidence="7 8" key="1">
    <citation type="submission" date="2020-08" db="EMBL/GenBank/DDBJ databases">
        <authorList>
            <person name="Liu G."/>
            <person name="Sun C."/>
        </authorList>
    </citation>
    <scope>NUCLEOTIDE SEQUENCE [LARGE SCALE GENOMIC DNA]</scope>
    <source>
        <strain evidence="7 8">OT19</strain>
        <plasmid evidence="7 8">plas1</plasmid>
    </source>
</reference>
<dbReference type="SUPFAM" id="SSF46689">
    <property type="entry name" value="Homeodomain-like"/>
    <property type="match status" value="1"/>
</dbReference>
<dbReference type="InterPro" id="IPR001647">
    <property type="entry name" value="HTH_TetR"/>
</dbReference>
<dbReference type="OrthoDB" id="9816431at2"/>
<dbReference type="PROSITE" id="PS50977">
    <property type="entry name" value="HTH_TETR_2"/>
    <property type="match status" value="1"/>
</dbReference>
<evidence type="ECO:0000256" key="3">
    <source>
        <dbReference type="ARBA" id="ARBA00023163"/>
    </source>
</evidence>
<dbReference type="GO" id="GO:0000976">
    <property type="term" value="F:transcription cis-regulatory region binding"/>
    <property type="evidence" value="ECO:0007669"/>
    <property type="project" value="TreeGrafter"/>
</dbReference>
<proteinExistence type="predicted"/>
<geneLocation type="plasmid" evidence="7 8">
    <name>plas1</name>
</geneLocation>
<keyword evidence="7" id="KW-0614">Plasmid</keyword>
<feature type="domain" description="HTH tetR-type" evidence="6">
    <location>
        <begin position="51"/>
        <end position="111"/>
    </location>
</feature>